<sequence>MSTCTSSTEICWRDNGIDNTSHDGHNSAGCASTIPHKKFCHQPALLSRQRKSESANKVISMLEDSTTSAFEEGCEMNSSEFPRYRDHRESDSQTCERIHELDSTHHNTCLEVELKLLSTRVLVRRVHDSSATPGEYILHMKSYCSNIAKYDYPQLFCSWHSPDPFVCVTRYPITWTLFTGTVLQKNLSSELLNHLDYHELHYFPLKRDWVFYAIAKHLCYQH</sequence>
<dbReference type="Proteomes" id="UP000823399">
    <property type="component" value="Unassembled WGS sequence"/>
</dbReference>
<comment type="caution">
    <text evidence="1">The sequence shown here is derived from an EMBL/GenBank/DDBJ whole genome shotgun (WGS) entry which is preliminary data.</text>
</comment>
<dbReference type="RefSeq" id="XP_041291448.1">
    <property type="nucleotide sequence ID" value="XM_041428737.1"/>
</dbReference>
<evidence type="ECO:0000313" key="1">
    <source>
        <dbReference type="EMBL" id="KAG2106138.1"/>
    </source>
</evidence>
<dbReference type="GeneID" id="64690996"/>
<organism evidence="1 2">
    <name type="scientific">Suillus discolor</name>
    <dbReference type="NCBI Taxonomy" id="1912936"/>
    <lineage>
        <taxon>Eukaryota</taxon>
        <taxon>Fungi</taxon>
        <taxon>Dikarya</taxon>
        <taxon>Basidiomycota</taxon>
        <taxon>Agaricomycotina</taxon>
        <taxon>Agaricomycetes</taxon>
        <taxon>Agaricomycetidae</taxon>
        <taxon>Boletales</taxon>
        <taxon>Suillineae</taxon>
        <taxon>Suillaceae</taxon>
        <taxon>Suillus</taxon>
    </lineage>
</organism>
<proteinExistence type="predicted"/>
<evidence type="ECO:0000313" key="2">
    <source>
        <dbReference type="Proteomes" id="UP000823399"/>
    </source>
</evidence>
<accession>A0A9P7JT30</accession>
<dbReference type="AlphaFoldDB" id="A0A9P7JT30"/>
<dbReference type="EMBL" id="JABBWM010000036">
    <property type="protein sequence ID" value="KAG2106138.1"/>
    <property type="molecule type" value="Genomic_DNA"/>
</dbReference>
<keyword evidence="2" id="KW-1185">Reference proteome</keyword>
<reference evidence="1" key="1">
    <citation type="journal article" date="2020" name="New Phytol.">
        <title>Comparative genomics reveals dynamic genome evolution in host specialist ectomycorrhizal fungi.</title>
        <authorList>
            <person name="Lofgren L.A."/>
            <person name="Nguyen N.H."/>
            <person name="Vilgalys R."/>
            <person name="Ruytinx J."/>
            <person name="Liao H.L."/>
            <person name="Branco S."/>
            <person name="Kuo A."/>
            <person name="LaButti K."/>
            <person name="Lipzen A."/>
            <person name="Andreopoulos W."/>
            <person name="Pangilinan J."/>
            <person name="Riley R."/>
            <person name="Hundley H."/>
            <person name="Na H."/>
            <person name="Barry K."/>
            <person name="Grigoriev I.V."/>
            <person name="Stajich J.E."/>
            <person name="Kennedy P.G."/>
        </authorList>
    </citation>
    <scope>NUCLEOTIDE SEQUENCE</scope>
    <source>
        <strain evidence="1">FC423</strain>
    </source>
</reference>
<gene>
    <name evidence="1" type="ORF">F5147DRAFT_232051</name>
</gene>
<name>A0A9P7JT30_9AGAM</name>
<protein>
    <submittedName>
        <fullName evidence="1">Uncharacterized protein</fullName>
    </submittedName>
</protein>